<evidence type="ECO:0000256" key="1">
    <source>
        <dbReference type="SAM" id="MobiDB-lite"/>
    </source>
</evidence>
<dbReference type="Proteomes" id="UP000218811">
    <property type="component" value="Unassembled WGS sequence"/>
</dbReference>
<evidence type="ECO:0000313" key="2">
    <source>
        <dbReference type="EMBL" id="PCH44729.1"/>
    </source>
</evidence>
<dbReference type="AlphaFoldDB" id="A0A2H3K0N1"/>
<accession>A0A2H3K0N1</accession>
<name>A0A2H3K0N1_WOLCO</name>
<organism evidence="2 3">
    <name type="scientific">Wolfiporia cocos (strain MD-104)</name>
    <name type="common">Brown rot fungus</name>
    <dbReference type="NCBI Taxonomy" id="742152"/>
    <lineage>
        <taxon>Eukaryota</taxon>
        <taxon>Fungi</taxon>
        <taxon>Dikarya</taxon>
        <taxon>Basidiomycota</taxon>
        <taxon>Agaricomycotina</taxon>
        <taxon>Agaricomycetes</taxon>
        <taxon>Polyporales</taxon>
        <taxon>Phaeolaceae</taxon>
        <taxon>Wolfiporia</taxon>
    </lineage>
</organism>
<keyword evidence="3" id="KW-1185">Reference proteome</keyword>
<sequence>MYVPASCHQLFLGSFTGALQLLTWRSQRGHMGSDVEIGPDGRGAAQTDVLVQFTHINGGSSNHGRSVADYLLVFCEVSDTGTFKHVSEKMVDMLAAYPEAKGAIIIDIDEHPPWCLQIDPSNRGTIVEHEHRRKHFSLETEGNDDRGPWAGISVDGVKWLSELEIDFYIFDSANLSQFQTLADMSNEQRRESDFCHRLIFRATDDSQQDRETRRERDAKARLERIVKDVVDFIHDCTHTIPPSSIPPNNRGVEWLWDTLRQGLRSAAEQAAFQRWKDFSKTQRLRSRPADEEGGTEKRREMAGTVGTSTLGTNVEGTSMAGTGMAGTSMASTDAVGANAVGASGPGHRYDLRPRGFRSPDAEQSRDNYKGSSGRKSGSGHRETNA</sequence>
<evidence type="ECO:0000313" key="3">
    <source>
        <dbReference type="Proteomes" id="UP000218811"/>
    </source>
</evidence>
<feature type="region of interest" description="Disordered" evidence="1">
    <location>
        <begin position="279"/>
        <end position="315"/>
    </location>
</feature>
<proteinExistence type="predicted"/>
<feature type="region of interest" description="Disordered" evidence="1">
    <location>
        <begin position="336"/>
        <end position="385"/>
    </location>
</feature>
<reference evidence="2 3" key="1">
    <citation type="journal article" date="2012" name="Science">
        <title>The Paleozoic origin of enzymatic lignin decomposition reconstructed from 31 fungal genomes.</title>
        <authorList>
            <person name="Floudas D."/>
            <person name="Binder M."/>
            <person name="Riley R."/>
            <person name="Barry K."/>
            <person name="Blanchette R.A."/>
            <person name="Henrissat B."/>
            <person name="Martinez A.T."/>
            <person name="Otillar R."/>
            <person name="Spatafora J.W."/>
            <person name="Yadav J.S."/>
            <person name="Aerts A."/>
            <person name="Benoit I."/>
            <person name="Boyd A."/>
            <person name="Carlson A."/>
            <person name="Copeland A."/>
            <person name="Coutinho P.M."/>
            <person name="de Vries R.P."/>
            <person name="Ferreira P."/>
            <person name="Findley K."/>
            <person name="Foster B."/>
            <person name="Gaskell J."/>
            <person name="Glotzer D."/>
            <person name="Gorecki P."/>
            <person name="Heitman J."/>
            <person name="Hesse C."/>
            <person name="Hori C."/>
            <person name="Igarashi K."/>
            <person name="Jurgens J.A."/>
            <person name="Kallen N."/>
            <person name="Kersten P."/>
            <person name="Kohler A."/>
            <person name="Kuees U."/>
            <person name="Kumar T.K.A."/>
            <person name="Kuo A."/>
            <person name="LaButti K."/>
            <person name="Larrondo L.F."/>
            <person name="Lindquist E."/>
            <person name="Ling A."/>
            <person name="Lombard V."/>
            <person name="Lucas S."/>
            <person name="Lundell T."/>
            <person name="Martin R."/>
            <person name="McLaughlin D.J."/>
            <person name="Morgenstern I."/>
            <person name="Morin E."/>
            <person name="Murat C."/>
            <person name="Nagy L.G."/>
            <person name="Nolan M."/>
            <person name="Ohm R.A."/>
            <person name="Patyshakuliyeva A."/>
            <person name="Rokas A."/>
            <person name="Ruiz-Duenas F.J."/>
            <person name="Sabat G."/>
            <person name="Salamov A."/>
            <person name="Samejima M."/>
            <person name="Schmutz J."/>
            <person name="Slot J.C."/>
            <person name="St John F."/>
            <person name="Stenlid J."/>
            <person name="Sun H."/>
            <person name="Sun S."/>
            <person name="Syed K."/>
            <person name="Tsang A."/>
            <person name="Wiebenga A."/>
            <person name="Young D."/>
            <person name="Pisabarro A."/>
            <person name="Eastwood D.C."/>
            <person name="Martin F."/>
            <person name="Cullen D."/>
            <person name="Grigoriev I.V."/>
            <person name="Hibbett D.S."/>
        </authorList>
    </citation>
    <scope>NUCLEOTIDE SEQUENCE [LARGE SCALE GENOMIC DNA]</scope>
    <source>
        <strain evidence="2 3">MD-104</strain>
    </source>
</reference>
<feature type="compositionally biased region" description="Basic and acidic residues" evidence="1">
    <location>
        <begin position="287"/>
        <end position="301"/>
    </location>
</feature>
<feature type="compositionally biased region" description="Basic and acidic residues" evidence="1">
    <location>
        <begin position="347"/>
        <end position="368"/>
    </location>
</feature>
<gene>
    <name evidence="2" type="ORF">WOLCODRAFT_139193</name>
</gene>
<feature type="compositionally biased region" description="Polar residues" evidence="1">
    <location>
        <begin position="305"/>
        <end position="315"/>
    </location>
</feature>
<protein>
    <submittedName>
        <fullName evidence="2">Uncharacterized protein</fullName>
    </submittedName>
</protein>
<dbReference type="EMBL" id="KB468168">
    <property type="protein sequence ID" value="PCH44729.1"/>
    <property type="molecule type" value="Genomic_DNA"/>
</dbReference>